<name>A0A174B9J0_9FIRM</name>
<feature type="domain" description="Fibronectin type-III" evidence="2">
    <location>
        <begin position="422"/>
        <end position="519"/>
    </location>
</feature>
<sequence length="519" mass="57791">MKKTWKLLKTLNILLVVIFIFELFSTGTARNLKTVSAATTLNNPKIVSDSSMEAGQKVTWDCVWFGAYPQNEVTDGTIYTALKNATGWDKNNDIVINGSKYRRLRRKDATCTYSSGVGTYNWDDDETYHYFKYEPIKWRVLNESGNDAFLLADVALDDQKYNAEYTAVTWATSSIRSWLNGYGSSVNQPGTDYSGKNFINTAFTVSQKNAIYTTNVINNNNVSYGTAGGSNTSDKIFLLSESEICNTDTATKYGFVTYDLTDDEAKRSHCSTYAHAMGTDRYINVVDTKYNENIDWWLRSPGSDSSLAISVDYKGGSWGSGGSYVREDTNGVRPAMHLNLASSDTYSYAGTVCSDGTKNEVAAPDLKYENPIPSGENTNKGNSSSTENTNKNTDKNTNKNTTTSPSKPKPAASSTKKKPSNPIASLSGVLKSVKSPAKNTLAIKWKKLNKVTGYQVQISLKSNLKKGTIQRTFKQKVTTTKVMPLKKKKRYYVRIRPYIKNDSKKYYGKWSKIKSVKIK</sequence>
<reference evidence="3 4" key="1">
    <citation type="submission" date="2015-09" db="EMBL/GenBank/DDBJ databases">
        <authorList>
            <consortium name="Pathogen Informatics"/>
        </authorList>
    </citation>
    <scope>NUCLEOTIDE SEQUENCE [LARGE SCALE GENOMIC DNA]</scope>
    <source>
        <strain evidence="3 4">2789STDY5834835</strain>
    </source>
</reference>
<dbReference type="Pfam" id="PF19789">
    <property type="entry name" value="DUF6273"/>
    <property type="match status" value="1"/>
</dbReference>
<accession>A0A174B9J0</accession>
<protein>
    <recommendedName>
        <fullName evidence="2">Fibronectin type-III domain-containing protein</fullName>
    </recommendedName>
</protein>
<dbReference type="SUPFAM" id="SSF49265">
    <property type="entry name" value="Fibronectin type III"/>
    <property type="match status" value="1"/>
</dbReference>
<dbReference type="InterPro" id="IPR046240">
    <property type="entry name" value="DUF6273"/>
</dbReference>
<dbReference type="Proteomes" id="UP000095679">
    <property type="component" value="Unassembled WGS sequence"/>
</dbReference>
<evidence type="ECO:0000256" key="1">
    <source>
        <dbReference type="SAM" id="MobiDB-lite"/>
    </source>
</evidence>
<evidence type="ECO:0000259" key="2">
    <source>
        <dbReference type="PROSITE" id="PS50853"/>
    </source>
</evidence>
<feature type="compositionally biased region" description="Low complexity" evidence="1">
    <location>
        <begin position="398"/>
        <end position="414"/>
    </location>
</feature>
<dbReference type="PROSITE" id="PS50853">
    <property type="entry name" value="FN3"/>
    <property type="match status" value="1"/>
</dbReference>
<feature type="compositionally biased region" description="Low complexity" evidence="1">
    <location>
        <begin position="374"/>
        <end position="391"/>
    </location>
</feature>
<gene>
    <name evidence="3" type="ORF">ERS852450_00946</name>
</gene>
<dbReference type="InterPro" id="IPR036116">
    <property type="entry name" value="FN3_sf"/>
</dbReference>
<evidence type="ECO:0000313" key="3">
    <source>
        <dbReference type="EMBL" id="CUN97447.1"/>
    </source>
</evidence>
<feature type="region of interest" description="Disordered" evidence="1">
    <location>
        <begin position="366"/>
        <end position="427"/>
    </location>
</feature>
<dbReference type="InterPro" id="IPR003961">
    <property type="entry name" value="FN3_dom"/>
</dbReference>
<dbReference type="AlphaFoldDB" id="A0A174B9J0"/>
<proteinExistence type="predicted"/>
<dbReference type="Gene3D" id="2.60.40.10">
    <property type="entry name" value="Immunoglobulins"/>
    <property type="match status" value="1"/>
</dbReference>
<organism evidence="3 4">
    <name type="scientific">Anaerobutyricum hallii</name>
    <dbReference type="NCBI Taxonomy" id="39488"/>
    <lineage>
        <taxon>Bacteria</taxon>
        <taxon>Bacillati</taxon>
        <taxon>Bacillota</taxon>
        <taxon>Clostridia</taxon>
        <taxon>Lachnospirales</taxon>
        <taxon>Lachnospiraceae</taxon>
        <taxon>Anaerobutyricum</taxon>
    </lineage>
</organism>
<dbReference type="RefSeq" id="WP_055298188.1">
    <property type="nucleotide sequence ID" value="NZ_BLYK01000011.1"/>
</dbReference>
<dbReference type="EMBL" id="CYZL01000006">
    <property type="protein sequence ID" value="CUN97447.1"/>
    <property type="molecule type" value="Genomic_DNA"/>
</dbReference>
<evidence type="ECO:0000313" key="4">
    <source>
        <dbReference type="Proteomes" id="UP000095679"/>
    </source>
</evidence>
<dbReference type="InterPro" id="IPR013783">
    <property type="entry name" value="Ig-like_fold"/>
</dbReference>